<evidence type="ECO:0000313" key="2">
    <source>
        <dbReference type="EMBL" id="MEV4290286.1"/>
    </source>
</evidence>
<accession>A0ABV3HCN8</accession>
<keyword evidence="3" id="KW-1185">Reference proteome</keyword>
<comment type="caution">
    <text evidence="2">The sequence shown here is derived from an EMBL/GenBank/DDBJ whole genome shotgun (WGS) entry which is preliminary data.</text>
</comment>
<feature type="compositionally biased region" description="Pro residues" evidence="1">
    <location>
        <begin position="174"/>
        <end position="187"/>
    </location>
</feature>
<gene>
    <name evidence="2" type="ORF">AB0K40_32665</name>
</gene>
<sequence>MGTDWAPAAVRGLAREDLGELARAHTRLAHALGHTHSAAAPEEEIDHDTALARWRDLDERLRSLLIVDLGKPHRVAVIGVNPLFPPEWRDAAWATLLPDELAKWSDRWRHWYAETTAGGFRHYHDRLRTWETSRLLAETQADLLAAARATEGRTNAWTRRPAFIEARRHVLALPPPPVVPAPGPPPRAAGDDRPTPGQQEHQEAVTAHGVLLGQAALEFSRTVPSGFKRRLPPLPVTEERRRDPWVEEFFDWLDPVVRAGQGLYLWI</sequence>
<dbReference type="EMBL" id="JBFARM010000010">
    <property type="protein sequence ID" value="MEV4290286.1"/>
    <property type="molecule type" value="Genomic_DNA"/>
</dbReference>
<dbReference type="Proteomes" id="UP001552427">
    <property type="component" value="Unassembled WGS sequence"/>
</dbReference>
<name>A0ABV3HCN8_9ACTN</name>
<proteinExistence type="predicted"/>
<dbReference type="RefSeq" id="WP_364457135.1">
    <property type="nucleotide sequence ID" value="NZ_JBFARM010000010.1"/>
</dbReference>
<evidence type="ECO:0000313" key="3">
    <source>
        <dbReference type="Proteomes" id="UP001552427"/>
    </source>
</evidence>
<organism evidence="2 3">
    <name type="scientific">Nonomuraea bangladeshensis</name>
    <dbReference type="NCBI Taxonomy" id="404385"/>
    <lineage>
        <taxon>Bacteria</taxon>
        <taxon>Bacillati</taxon>
        <taxon>Actinomycetota</taxon>
        <taxon>Actinomycetes</taxon>
        <taxon>Streptosporangiales</taxon>
        <taxon>Streptosporangiaceae</taxon>
        <taxon>Nonomuraea</taxon>
    </lineage>
</organism>
<evidence type="ECO:0000256" key="1">
    <source>
        <dbReference type="SAM" id="MobiDB-lite"/>
    </source>
</evidence>
<reference evidence="2 3" key="1">
    <citation type="submission" date="2024-06" db="EMBL/GenBank/DDBJ databases">
        <title>The Natural Products Discovery Center: Release of the First 8490 Sequenced Strains for Exploring Actinobacteria Biosynthetic Diversity.</title>
        <authorList>
            <person name="Kalkreuter E."/>
            <person name="Kautsar S.A."/>
            <person name="Yang D."/>
            <person name="Bader C.D."/>
            <person name="Teijaro C.N."/>
            <person name="Fluegel L."/>
            <person name="Davis C.M."/>
            <person name="Simpson J.R."/>
            <person name="Lauterbach L."/>
            <person name="Steele A.D."/>
            <person name="Gui C."/>
            <person name="Meng S."/>
            <person name="Li G."/>
            <person name="Viehrig K."/>
            <person name="Ye F."/>
            <person name="Su P."/>
            <person name="Kiefer A.F."/>
            <person name="Nichols A."/>
            <person name="Cepeda A.J."/>
            <person name="Yan W."/>
            <person name="Fan B."/>
            <person name="Jiang Y."/>
            <person name="Adhikari A."/>
            <person name="Zheng C.-J."/>
            <person name="Schuster L."/>
            <person name="Cowan T.M."/>
            <person name="Smanski M.J."/>
            <person name="Chevrette M.G."/>
            <person name="De Carvalho L.P.S."/>
            <person name="Shen B."/>
        </authorList>
    </citation>
    <scope>NUCLEOTIDE SEQUENCE [LARGE SCALE GENOMIC DNA]</scope>
    <source>
        <strain evidence="2 3">NPDC049574</strain>
    </source>
</reference>
<protein>
    <submittedName>
        <fullName evidence="2">Uncharacterized protein</fullName>
    </submittedName>
</protein>
<feature type="region of interest" description="Disordered" evidence="1">
    <location>
        <begin position="174"/>
        <end position="202"/>
    </location>
</feature>